<comment type="catalytic activity">
    <reaction evidence="7">
        <text>a sterol + UDP-alpha-D-glucose = a sterol 3-beta-D-glucoside + UDP + H(+)</text>
        <dbReference type="Rhea" id="RHEA:22724"/>
        <dbReference type="ChEBI" id="CHEBI:15378"/>
        <dbReference type="ChEBI" id="CHEBI:15889"/>
        <dbReference type="ChEBI" id="CHEBI:37424"/>
        <dbReference type="ChEBI" id="CHEBI:58223"/>
        <dbReference type="ChEBI" id="CHEBI:58885"/>
        <dbReference type="EC" id="2.4.1.173"/>
    </reaction>
    <physiologicalReaction direction="left-to-right" evidence="7">
        <dbReference type="Rhea" id="RHEA:22725"/>
    </physiologicalReaction>
</comment>
<evidence type="ECO:0000313" key="11">
    <source>
        <dbReference type="EMBL" id="PWN31882.1"/>
    </source>
</evidence>
<protein>
    <recommendedName>
        <fullName evidence="2">sterol 3beta-glucosyltransferase</fullName>
        <ecNumber evidence="2">2.4.1.173</ecNumber>
    </recommendedName>
    <alternativeName>
        <fullName evidence="5">Autophagy-related protein 26</fullName>
    </alternativeName>
</protein>
<dbReference type="InParanoid" id="A0A316V346"/>
<sequence>MASKVDTDKQNQMTSDNHQHTSQQPSERPPSPPLLKPQPRRPSPKAFEQGSYDDINTSLSFLIREAAQMEDDRRKAKSRQSQKGKQGNEINRAKSPLSSQKNAGLTPLSASHGKPPFNFDRDENAKDTQTPTPIKAPFHLTDDVPDRTHAQSTPPFLNRPDTPSSVFKRPSSPFQRAKTPAFLQHHNPSSDERHTPFPEHQKANLLKQMESMSSSTESDEGTRLLQRIRKASSARSRTPAPTSAQRPSSVAPFYTNLAPLEPIEREHDASAQDASDHLFLKGDEKDDDVLSAISRTSSHSSESTNPVPLMSDEEKLEAIVEEFGPAPEIEDAKESQKLGKESVLGSQAAVLVRRVLIRGYLVLTTHRLCFIALLPASPTKHRILQQGPAIIHRPGLTKRKRKAWFTLTSENIIAYPSSTELYEPLGGARLIDIDDVQPSPHEKAVHFRVRGKKVSLEFETSEAAMAWQREIDAAIFMSTHNFDKIRLCIPLVRIAQLFFTDFLDISTMVHVDVLDVDAPQHRIPRLHRSDRDPHSTTDVLFALVNDAVKMLPHLQPALKRPAELRANVEKSLWYTLPTALIDIDGPRAQSEDRESNKTETGSENASGPHSKAAVFLEQFSLDCSIEEINTFKVHLVRTLPLAGTLAITPRHLCFYRRHRWTGLADTRIRIPFRDIKGAEQTKAFSWHYSGLRIHVLAHEDIVMEIKDEGQREEIMQAIKKKVEEQGKEASKTNKPTKVQEKDPQLDPPTVGGTQHKVQKQPSTQTDILALQDRSKTITLKPSQINIAPRTINMDRSVNVTVAPMKIHCLTIGSRGDVQPYVALCKRLQKDFHTCTIVSHEEYREWVEGNGIAFRAVGGDPGELMKLSVDNNKMLFSPQFYREAMGKFRHWLDELLRGIMETCWDADLIIESPSTFGGIHVAEAIGSYYMRAFTMPWTRTSTYPQAFSVPNVDLGPQYNSMSYTIFDQVLWLASSGQINRWRRHMLHLESTDLNKLDQGSVPFMYNFSPAVVPPPLDWGDRIKVTGYWNLTNDATKWEAPKELLTFIQKAKDDNKKLCYIGFGSITMSDPIGVQRNIYEAIRRSDVRAVVAKGWSGRMIAKKEKEGEVDLPEVPKEAYVVDSIPHEWLFPRIDIAMHHGGAGTTGASLRAGLVTLIHPFFGDQYFWSGRVAKLGAGVRVKSLSVDDITEALTRARDETLLREKAQVVGEMIRKEKGLDVARDFIYQSLERSKRVKRALGGNKKQGSISRSNTIQPLDEKRTSTFRSNTSEVDESSKDSPDSSPPSKGREVSRTASSMERLIRHGSLSVKHVASMMHLRSPPRSNTNATTVSESTSPDHDRESNESGRKSKVHDHTPEQEPVVLTDEPETMTDSEDKDPIVDQAHAPEELHTKSKKSWYNYPVQHMPGITALNMPSLSMPHMNFFDVRLHGIHLSHRGHAESASGASKVQMTEQEKEHAQKEEKQHHLNARQEDQKRRQLLEKEWRKAGRFDLLGSDSSMNIQPEEDESEEGDENARESDDDSEPTEQTTNTQQDG</sequence>
<dbReference type="EMBL" id="KZ819606">
    <property type="protein sequence ID" value="PWN31882.1"/>
    <property type="molecule type" value="Genomic_DNA"/>
</dbReference>
<feature type="region of interest" description="Disordered" evidence="8">
    <location>
        <begin position="722"/>
        <end position="763"/>
    </location>
</feature>
<keyword evidence="4" id="KW-0808">Transferase</keyword>
<dbReference type="CDD" id="cd03784">
    <property type="entry name" value="GT1_Gtf-like"/>
    <property type="match status" value="1"/>
</dbReference>
<evidence type="ECO:0000256" key="5">
    <source>
        <dbReference type="ARBA" id="ARBA00029843"/>
    </source>
</evidence>
<evidence type="ECO:0000259" key="9">
    <source>
        <dbReference type="Pfam" id="PF03033"/>
    </source>
</evidence>
<dbReference type="InterPro" id="IPR010610">
    <property type="entry name" value="EryCIII-like_C"/>
</dbReference>
<feature type="domain" description="Glycosyltransferase family 28 N-terminal" evidence="9">
    <location>
        <begin position="808"/>
        <end position="943"/>
    </location>
</feature>
<evidence type="ECO:0000256" key="8">
    <source>
        <dbReference type="SAM" id="MobiDB-lite"/>
    </source>
</evidence>
<feature type="compositionally biased region" description="Polar residues" evidence="8">
    <location>
        <begin position="1242"/>
        <end position="1253"/>
    </location>
</feature>
<keyword evidence="12" id="KW-1185">Reference proteome</keyword>
<dbReference type="GO" id="GO:0016125">
    <property type="term" value="P:sterol metabolic process"/>
    <property type="evidence" value="ECO:0007669"/>
    <property type="project" value="TreeGrafter"/>
</dbReference>
<dbReference type="STRING" id="1280837.A0A316V346"/>
<dbReference type="PANTHER" id="PTHR48050">
    <property type="entry name" value="STEROL 3-BETA-GLUCOSYLTRANSFERASE"/>
    <property type="match status" value="1"/>
</dbReference>
<feature type="compositionally biased region" description="Basic and acidic residues" evidence="8">
    <location>
        <begin position="1451"/>
        <end position="1488"/>
    </location>
</feature>
<dbReference type="Pfam" id="PF03033">
    <property type="entry name" value="Glyco_transf_28"/>
    <property type="match status" value="1"/>
</dbReference>
<dbReference type="RefSeq" id="XP_025352184.1">
    <property type="nucleotide sequence ID" value="XM_025499493.1"/>
</dbReference>
<feature type="domain" description="Erythromycin biosynthesis protein CIII-like C-terminal" evidence="10">
    <location>
        <begin position="1102"/>
        <end position="1220"/>
    </location>
</feature>
<accession>A0A316V346</accession>
<feature type="compositionally biased region" description="Basic and acidic residues" evidence="8">
    <location>
        <begin position="722"/>
        <end position="744"/>
    </location>
</feature>
<evidence type="ECO:0000256" key="4">
    <source>
        <dbReference type="ARBA" id="ARBA00022679"/>
    </source>
</evidence>
<dbReference type="EC" id="2.4.1.173" evidence="2"/>
<comment type="similarity">
    <text evidence="1">Belongs to the glycosyltransferase 28 family.</text>
</comment>
<feature type="compositionally biased region" description="Polar residues" evidence="8">
    <location>
        <begin position="598"/>
        <end position="607"/>
    </location>
</feature>
<organism evidence="11 12">
    <name type="scientific">Meira miltonrushii</name>
    <dbReference type="NCBI Taxonomy" id="1280837"/>
    <lineage>
        <taxon>Eukaryota</taxon>
        <taxon>Fungi</taxon>
        <taxon>Dikarya</taxon>
        <taxon>Basidiomycota</taxon>
        <taxon>Ustilaginomycotina</taxon>
        <taxon>Exobasidiomycetes</taxon>
        <taxon>Exobasidiales</taxon>
        <taxon>Brachybasidiaceae</taxon>
        <taxon>Meira</taxon>
    </lineage>
</organism>
<dbReference type="InterPro" id="IPR004276">
    <property type="entry name" value="GlycoTrans_28_N"/>
</dbReference>
<feature type="region of interest" description="Disordered" evidence="8">
    <location>
        <begin position="585"/>
        <end position="609"/>
    </location>
</feature>
<dbReference type="FunFam" id="3.40.50.2000:FF:000009">
    <property type="entry name" value="Sterol 3-beta-glucosyltransferase UGT80A2"/>
    <property type="match status" value="1"/>
</dbReference>
<dbReference type="GeneID" id="37021274"/>
<dbReference type="Gene3D" id="3.40.50.2000">
    <property type="entry name" value="Glycogen Phosphorylase B"/>
    <property type="match status" value="2"/>
</dbReference>
<dbReference type="Gene3D" id="2.30.29.30">
    <property type="entry name" value="Pleckstrin-homology domain (PH domain)/Phosphotyrosine-binding domain (PTB)"/>
    <property type="match status" value="1"/>
</dbReference>
<dbReference type="Pfam" id="PF06722">
    <property type="entry name" value="EryCIII-like_C"/>
    <property type="match status" value="1"/>
</dbReference>
<keyword evidence="3" id="KW-0328">Glycosyltransferase</keyword>
<dbReference type="GO" id="GO:0005975">
    <property type="term" value="P:carbohydrate metabolic process"/>
    <property type="evidence" value="ECO:0007669"/>
    <property type="project" value="InterPro"/>
</dbReference>
<reference evidence="11 12" key="1">
    <citation type="journal article" date="2018" name="Mol. Biol. Evol.">
        <title>Broad Genomic Sampling Reveals a Smut Pathogenic Ancestry of the Fungal Clade Ustilaginomycotina.</title>
        <authorList>
            <person name="Kijpornyongpan T."/>
            <person name="Mondo S.J."/>
            <person name="Barry K."/>
            <person name="Sandor L."/>
            <person name="Lee J."/>
            <person name="Lipzen A."/>
            <person name="Pangilinan J."/>
            <person name="LaButti K."/>
            <person name="Hainaut M."/>
            <person name="Henrissat B."/>
            <person name="Grigoriev I.V."/>
            <person name="Spatafora J.W."/>
            <person name="Aime M.C."/>
        </authorList>
    </citation>
    <scope>NUCLEOTIDE SEQUENCE [LARGE SCALE GENOMIC DNA]</scope>
    <source>
        <strain evidence="11 12">MCA 3882</strain>
    </source>
</reference>
<feature type="compositionally biased region" description="Basic and acidic residues" evidence="8">
    <location>
        <begin position="1334"/>
        <end position="1356"/>
    </location>
</feature>
<evidence type="ECO:0000256" key="2">
    <source>
        <dbReference type="ARBA" id="ARBA00012650"/>
    </source>
</evidence>
<dbReference type="PANTHER" id="PTHR48050:SF26">
    <property type="entry name" value="STEROL 3-BETA-GLUCOSYLTRANSFERASE"/>
    <property type="match status" value="1"/>
</dbReference>
<feature type="region of interest" description="Disordered" evidence="8">
    <location>
        <begin position="1"/>
        <end position="253"/>
    </location>
</feature>
<feature type="compositionally biased region" description="Acidic residues" evidence="8">
    <location>
        <begin position="1364"/>
        <end position="1374"/>
    </location>
</feature>
<dbReference type="Proteomes" id="UP000245771">
    <property type="component" value="Unassembled WGS sequence"/>
</dbReference>
<name>A0A316V346_9BASI</name>
<evidence type="ECO:0000256" key="6">
    <source>
        <dbReference type="ARBA" id="ARBA00047886"/>
    </source>
</evidence>
<feature type="compositionally biased region" description="Basic and acidic residues" evidence="8">
    <location>
        <begin position="140"/>
        <end position="149"/>
    </location>
</feature>
<feature type="compositionally biased region" description="Polar residues" evidence="8">
    <location>
        <begin position="1524"/>
        <end position="1534"/>
    </location>
</feature>
<dbReference type="FunFam" id="3.40.50.2000:FF:000029">
    <property type="entry name" value="Sterol 3-beta-glucosyltransferase"/>
    <property type="match status" value="1"/>
</dbReference>
<feature type="compositionally biased region" description="Basic and acidic residues" evidence="8">
    <location>
        <begin position="188"/>
        <end position="202"/>
    </location>
</feature>
<feature type="region of interest" description="Disordered" evidence="8">
    <location>
        <begin position="1234"/>
        <end position="1297"/>
    </location>
</feature>
<dbReference type="InterPro" id="IPR050426">
    <property type="entry name" value="Glycosyltransferase_28"/>
</dbReference>
<feature type="compositionally biased region" description="Pro residues" evidence="8">
    <location>
        <begin position="27"/>
        <end position="36"/>
    </location>
</feature>
<dbReference type="GO" id="GO:0016906">
    <property type="term" value="F:sterol 3-beta-glucosyltransferase activity"/>
    <property type="evidence" value="ECO:0007669"/>
    <property type="project" value="UniProtKB-EC"/>
</dbReference>
<gene>
    <name evidence="11" type="ORF">FA14DRAFT_162245</name>
</gene>
<feature type="compositionally biased region" description="Polar residues" evidence="8">
    <location>
        <begin position="1320"/>
        <end position="1333"/>
    </location>
</feature>
<feature type="region of interest" description="Disordered" evidence="8">
    <location>
        <begin position="1434"/>
        <end position="1534"/>
    </location>
</feature>
<comment type="catalytic activity">
    <reaction evidence="6">
        <text>ergosterol + UDP-alpha-D-glucose = ergosteryl 3-beta-D-glucoside + UDP + H(+)</text>
        <dbReference type="Rhea" id="RHEA:61836"/>
        <dbReference type="ChEBI" id="CHEBI:15378"/>
        <dbReference type="ChEBI" id="CHEBI:16933"/>
        <dbReference type="ChEBI" id="CHEBI:52973"/>
        <dbReference type="ChEBI" id="CHEBI:58223"/>
        <dbReference type="ChEBI" id="CHEBI:58885"/>
    </reaction>
    <physiologicalReaction direction="left-to-right" evidence="6">
        <dbReference type="Rhea" id="RHEA:61837"/>
    </physiologicalReaction>
</comment>
<dbReference type="SUPFAM" id="SSF53756">
    <property type="entry name" value="UDP-Glycosyltransferase/glycogen phosphorylase"/>
    <property type="match status" value="1"/>
</dbReference>
<dbReference type="InterPro" id="IPR011993">
    <property type="entry name" value="PH-like_dom_sf"/>
</dbReference>
<evidence type="ECO:0000256" key="1">
    <source>
        <dbReference type="ARBA" id="ARBA00006962"/>
    </source>
</evidence>
<evidence type="ECO:0000256" key="3">
    <source>
        <dbReference type="ARBA" id="ARBA00022676"/>
    </source>
</evidence>
<feature type="region of interest" description="Disordered" evidence="8">
    <location>
        <begin position="1315"/>
        <end position="1378"/>
    </location>
</feature>
<dbReference type="InterPro" id="IPR002213">
    <property type="entry name" value="UDP_glucos_trans"/>
</dbReference>
<evidence type="ECO:0000313" key="12">
    <source>
        <dbReference type="Proteomes" id="UP000245771"/>
    </source>
</evidence>
<dbReference type="OrthoDB" id="10261837at2759"/>
<evidence type="ECO:0000259" key="10">
    <source>
        <dbReference type="Pfam" id="PF06722"/>
    </source>
</evidence>
<feature type="compositionally biased region" description="Polar residues" evidence="8">
    <location>
        <begin position="233"/>
        <end position="248"/>
    </location>
</feature>
<proteinExistence type="inferred from homology"/>
<evidence type="ECO:0000256" key="7">
    <source>
        <dbReference type="ARBA" id="ARBA00049453"/>
    </source>
</evidence>
<feature type="compositionally biased region" description="Acidic residues" evidence="8">
    <location>
        <begin position="1502"/>
        <end position="1523"/>
    </location>
</feature>
<feature type="compositionally biased region" description="Polar residues" evidence="8">
    <location>
        <begin position="150"/>
        <end position="165"/>
    </location>
</feature>